<dbReference type="Pfam" id="PF00175">
    <property type="entry name" value="NAD_binding_1"/>
    <property type="match status" value="1"/>
</dbReference>
<sequence length="301" mass="34653">MESISKFAHSSARQIFRSKVLKVCVISPKVVCVELQVPQSFSFHPGQWVDVIVSRNNELAKQQLSETFCFDKGFQKEFIKDLKDDPLDRDEFYNVTGFSMTSSPFVKEKITLGIKLTDHYITNFMHNHVKEGHVLNVAGPGGTFILPYQEFTNKTKRQLFLIGAGIGITPLLSIFHFIKDLNKLQNIEKISTTLLYSCRSEVECYFREEIINTTIDSDGTHKVHFFQSNTPDNYFVPSDNDQIQTHSGRIHIDNLKSCVDHTSIKDGIFMLCGPQPFIYDLEDQLSTLGVPRDRMHYEKWW</sequence>
<dbReference type="GO" id="GO:0016491">
    <property type="term" value="F:oxidoreductase activity"/>
    <property type="evidence" value="ECO:0007669"/>
    <property type="project" value="UniProtKB-KW"/>
</dbReference>
<dbReference type="SUPFAM" id="SSF52343">
    <property type="entry name" value="Ferredoxin reductase-like, C-terminal NADP-linked domain"/>
    <property type="match status" value="1"/>
</dbReference>
<evidence type="ECO:0000256" key="2">
    <source>
        <dbReference type="ARBA" id="ARBA00023027"/>
    </source>
</evidence>
<gene>
    <name evidence="6" type="ORF">AKO1_015650</name>
</gene>
<keyword evidence="2" id="KW-0520">NAD</keyword>
<dbReference type="PROSITE" id="PS51384">
    <property type="entry name" value="FAD_FR"/>
    <property type="match status" value="1"/>
</dbReference>
<dbReference type="Gene3D" id="3.40.50.80">
    <property type="entry name" value="Nucleotide-binding domain of ferredoxin-NADP reductase (FNR) module"/>
    <property type="match status" value="1"/>
</dbReference>
<dbReference type="EMBL" id="JAOPGA020001439">
    <property type="protein sequence ID" value="KAL0488477.1"/>
    <property type="molecule type" value="Genomic_DNA"/>
</dbReference>
<comment type="caution">
    <text evidence="6">The sequence shown here is derived from an EMBL/GenBank/DDBJ whole genome shotgun (WGS) entry which is preliminary data.</text>
</comment>
<dbReference type="InterPro" id="IPR001433">
    <property type="entry name" value="OxRdtase_FAD/NAD-bd"/>
</dbReference>
<feature type="domain" description="FAD-binding FR-type" evidence="5">
    <location>
        <begin position="13"/>
        <end position="147"/>
    </location>
</feature>
<dbReference type="SUPFAM" id="SSF63380">
    <property type="entry name" value="Riboflavin synthase domain-like"/>
    <property type="match status" value="1"/>
</dbReference>
<dbReference type="PANTHER" id="PTHR46505:SF1">
    <property type="entry name" value="OXIDOREDUCTASE NAD-BINDING DOMAIN-CONTAINING PROTEIN 1"/>
    <property type="match status" value="1"/>
</dbReference>
<dbReference type="InterPro" id="IPR052128">
    <property type="entry name" value="Oxidoreductase_NAD-binding"/>
</dbReference>
<evidence type="ECO:0000259" key="5">
    <source>
        <dbReference type="PROSITE" id="PS51384"/>
    </source>
</evidence>
<reference evidence="6 7" key="1">
    <citation type="submission" date="2024-03" db="EMBL/GenBank/DDBJ databases">
        <title>The Acrasis kona genome and developmental transcriptomes reveal deep origins of eukaryotic multicellular pathways.</title>
        <authorList>
            <person name="Sheikh S."/>
            <person name="Fu C.-J."/>
            <person name="Brown M.W."/>
            <person name="Baldauf S.L."/>
        </authorList>
    </citation>
    <scope>NUCLEOTIDE SEQUENCE [LARGE SCALE GENOMIC DNA]</scope>
    <source>
        <strain evidence="6 7">ATCC MYA-3509</strain>
    </source>
</reference>
<dbReference type="InterPro" id="IPR017938">
    <property type="entry name" value="Riboflavin_synthase-like_b-brl"/>
</dbReference>
<keyword evidence="4" id="KW-0472">Membrane</keyword>
<organism evidence="6 7">
    <name type="scientific">Acrasis kona</name>
    <dbReference type="NCBI Taxonomy" id="1008807"/>
    <lineage>
        <taxon>Eukaryota</taxon>
        <taxon>Discoba</taxon>
        <taxon>Heterolobosea</taxon>
        <taxon>Tetramitia</taxon>
        <taxon>Eutetramitia</taxon>
        <taxon>Acrasidae</taxon>
        <taxon>Acrasis</taxon>
    </lineage>
</organism>
<evidence type="ECO:0000313" key="7">
    <source>
        <dbReference type="Proteomes" id="UP001431209"/>
    </source>
</evidence>
<evidence type="ECO:0000313" key="6">
    <source>
        <dbReference type="EMBL" id="KAL0488477.1"/>
    </source>
</evidence>
<keyword evidence="1" id="KW-0560">Oxidoreductase</keyword>
<keyword evidence="4" id="KW-1133">Transmembrane helix</keyword>
<evidence type="ECO:0000256" key="3">
    <source>
        <dbReference type="ARBA" id="ARBA00040516"/>
    </source>
</evidence>
<dbReference type="InterPro" id="IPR017927">
    <property type="entry name" value="FAD-bd_FR_type"/>
</dbReference>
<protein>
    <recommendedName>
        <fullName evidence="3">Oxidoreductase NAD-binding domain-containing protein 1</fullName>
    </recommendedName>
</protein>
<dbReference type="PANTHER" id="PTHR46505">
    <property type="entry name" value="OXIDOREDUCTASE NAD-BINDING DOMAIN-CONTAINING PROTEIN 1"/>
    <property type="match status" value="1"/>
</dbReference>
<evidence type="ECO:0000256" key="4">
    <source>
        <dbReference type="SAM" id="Phobius"/>
    </source>
</evidence>
<dbReference type="PRINTS" id="PR00406">
    <property type="entry name" value="CYTB5RDTASE"/>
</dbReference>
<dbReference type="AlphaFoldDB" id="A0AAW2ZEY1"/>
<dbReference type="InterPro" id="IPR039261">
    <property type="entry name" value="FNR_nucleotide-bd"/>
</dbReference>
<name>A0AAW2ZEY1_9EUKA</name>
<evidence type="ECO:0000256" key="1">
    <source>
        <dbReference type="ARBA" id="ARBA00023002"/>
    </source>
</evidence>
<feature type="transmembrane region" description="Helical" evidence="4">
    <location>
        <begin position="159"/>
        <end position="178"/>
    </location>
</feature>
<dbReference type="Proteomes" id="UP001431209">
    <property type="component" value="Unassembled WGS sequence"/>
</dbReference>
<proteinExistence type="predicted"/>
<keyword evidence="4" id="KW-0812">Transmembrane</keyword>
<dbReference type="GO" id="GO:0005739">
    <property type="term" value="C:mitochondrion"/>
    <property type="evidence" value="ECO:0007669"/>
    <property type="project" value="TreeGrafter"/>
</dbReference>
<dbReference type="Gene3D" id="2.40.30.10">
    <property type="entry name" value="Translation factors"/>
    <property type="match status" value="1"/>
</dbReference>
<keyword evidence="7" id="KW-1185">Reference proteome</keyword>
<accession>A0AAW2ZEY1</accession>